<accession>A0ABP0GCF9</accession>
<dbReference type="PANTHER" id="PTHR36978">
    <property type="entry name" value="P-LOOP CONTAINING NUCLEOTIDE TRIPHOSPHATE HYDROLASE"/>
    <property type="match status" value="1"/>
</dbReference>
<dbReference type="Gene3D" id="3.40.50.300">
    <property type="entry name" value="P-loop containing nucleotide triphosphate hydrolases"/>
    <property type="match status" value="1"/>
</dbReference>
<organism evidence="2 3">
    <name type="scientific">Clavelina lepadiformis</name>
    <name type="common">Light-bulb sea squirt</name>
    <name type="synonym">Ascidia lepadiformis</name>
    <dbReference type="NCBI Taxonomy" id="159417"/>
    <lineage>
        <taxon>Eukaryota</taxon>
        <taxon>Metazoa</taxon>
        <taxon>Chordata</taxon>
        <taxon>Tunicata</taxon>
        <taxon>Ascidiacea</taxon>
        <taxon>Aplousobranchia</taxon>
        <taxon>Clavelinidae</taxon>
        <taxon>Clavelina</taxon>
    </lineage>
</organism>
<keyword evidence="3" id="KW-1185">Reference proteome</keyword>
<evidence type="ECO:0000313" key="3">
    <source>
        <dbReference type="Proteomes" id="UP001642483"/>
    </source>
</evidence>
<protein>
    <recommendedName>
        <fullName evidence="4">Sulfotransferase family protein</fullName>
    </recommendedName>
</protein>
<dbReference type="PANTHER" id="PTHR36978:SF4">
    <property type="entry name" value="P-LOOP CONTAINING NUCLEOSIDE TRIPHOSPHATE HYDROLASE PROTEIN"/>
    <property type="match status" value="1"/>
</dbReference>
<keyword evidence="1" id="KW-1133">Transmembrane helix</keyword>
<comment type="caution">
    <text evidence="2">The sequence shown here is derived from an EMBL/GenBank/DDBJ whole genome shotgun (WGS) entry which is preliminary data.</text>
</comment>
<dbReference type="InterPro" id="IPR027417">
    <property type="entry name" value="P-loop_NTPase"/>
</dbReference>
<evidence type="ECO:0000313" key="2">
    <source>
        <dbReference type="EMBL" id="CAK8689483.1"/>
    </source>
</evidence>
<sequence length="251" mass="29504">MMKVIVAGYPKTGTKSMVLALTILGYKVYDFVEHFHYHREDWNKILTSGGTTEDFKRMYENVDAVTDGPPYYFWEEISKAFPDAKIILTIRNEDSWYKSFSDQFDMFRKKFIYQIMQVLSPTGWKYFRFCQNYARLLFGWEMTSPFCIYKPNKMTAQKQFRQHQAYCLQNAPKDRLLVYDVKQGWETLCKFLGKEIPNVRFPHKNVRGSILDEKMASDPMALQIQFEMKISLSILLTIIVGLVAALIVRLA</sequence>
<dbReference type="SUPFAM" id="SSF52540">
    <property type="entry name" value="P-loop containing nucleoside triphosphate hydrolases"/>
    <property type="match status" value="1"/>
</dbReference>
<name>A0ABP0GCF9_CLALP</name>
<evidence type="ECO:0008006" key="4">
    <source>
        <dbReference type="Google" id="ProtNLM"/>
    </source>
</evidence>
<keyword evidence="1" id="KW-0812">Transmembrane</keyword>
<proteinExistence type="predicted"/>
<dbReference type="EMBL" id="CAWYQH010000108">
    <property type="protein sequence ID" value="CAK8689483.1"/>
    <property type="molecule type" value="Genomic_DNA"/>
</dbReference>
<dbReference type="Proteomes" id="UP001642483">
    <property type="component" value="Unassembled WGS sequence"/>
</dbReference>
<reference evidence="2 3" key="1">
    <citation type="submission" date="2024-02" db="EMBL/GenBank/DDBJ databases">
        <authorList>
            <person name="Daric V."/>
            <person name="Darras S."/>
        </authorList>
    </citation>
    <scope>NUCLEOTIDE SEQUENCE [LARGE SCALE GENOMIC DNA]</scope>
</reference>
<evidence type="ECO:0000256" key="1">
    <source>
        <dbReference type="SAM" id="Phobius"/>
    </source>
</evidence>
<dbReference type="Pfam" id="PF17784">
    <property type="entry name" value="Sulfotransfer_4"/>
    <property type="match status" value="1"/>
</dbReference>
<gene>
    <name evidence="2" type="ORF">CVLEPA_LOCUS21483</name>
</gene>
<feature type="transmembrane region" description="Helical" evidence="1">
    <location>
        <begin position="230"/>
        <end position="250"/>
    </location>
</feature>
<dbReference type="InterPro" id="IPR040632">
    <property type="entry name" value="Sulfotransfer_4"/>
</dbReference>
<keyword evidence="1" id="KW-0472">Membrane</keyword>